<proteinExistence type="predicted"/>
<dbReference type="GO" id="GO:0005524">
    <property type="term" value="F:ATP binding"/>
    <property type="evidence" value="ECO:0007669"/>
    <property type="project" value="InterPro"/>
</dbReference>
<evidence type="ECO:0000256" key="1">
    <source>
        <dbReference type="SAM" id="MobiDB-lite"/>
    </source>
</evidence>
<evidence type="ECO:0000259" key="2">
    <source>
        <dbReference type="PROSITE" id="PS50011"/>
    </source>
</evidence>
<organism evidence="3 4">
    <name type="scientific">Vigna mungo</name>
    <name type="common">Black gram</name>
    <name type="synonym">Phaseolus mungo</name>
    <dbReference type="NCBI Taxonomy" id="3915"/>
    <lineage>
        <taxon>Eukaryota</taxon>
        <taxon>Viridiplantae</taxon>
        <taxon>Streptophyta</taxon>
        <taxon>Embryophyta</taxon>
        <taxon>Tracheophyta</taxon>
        <taxon>Spermatophyta</taxon>
        <taxon>Magnoliopsida</taxon>
        <taxon>eudicotyledons</taxon>
        <taxon>Gunneridae</taxon>
        <taxon>Pentapetalae</taxon>
        <taxon>rosids</taxon>
        <taxon>fabids</taxon>
        <taxon>Fabales</taxon>
        <taxon>Fabaceae</taxon>
        <taxon>Papilionoideae</taxon>
        <taxon>50 kb inversion clade</taxon>
        <taxon>NPAAA clade</taxon>
        <taxon>indigoferoid/millettioid clade</taxon>
        <taxon>Phaseoleae</taxon>
        <taxon>Vigna</taxon>
    </lineage>
</organism>
<dbReference type="InterPro" id="IPR008271">
    <property type="entry name" value="Ser/Thr_kinase_AS"/>
</dbReference>
<feature type="domain" description="Protein kinase" evidence="2">
    <location>
        <begin position="59"/>
        <end position="285"/>
    </location>
</feature>
<dbReference type="AlphaFoldDB" id="A0AAQ3NY89"/>
<feature type="compositionally biased region" description="Pro residues" evidence="1">
    <location>
        <begin position="47"/>
        <end position="60"/>
    </location>
</feature>
<dbReference type="EMBL" id="CP144698">
    <property type="protein sequence ID" value="WVZ17590.1"/>
    <property type="molecule type" value="Genomic_DNA"/>
</dbReference>
<dbReference type="PANTHER" id="PTHR46821:SF2">
    <property type="entry name" value="OS03G0251700 PROTEIN"/>
    <property type="match status" value="1"/>
</dbReference>
<dbReference type="SUPFAM" id="SSF56112">
    <property type="entry name" value="Protein kinase-like (PK-like)"/>
    <property type="match status" value="1"/>
</dbReference>
<dbReference type="PANTHER" id="PTHR46821">
    <property type="entry name" value="OS07G0586332 PROTEIN"/>
    <property type="match status" value="1"/>
</dbReference>
<reference evidence="3 4" key="1">
    <citation type="journal article" date="2023" name="Life. Sci Alliance">
        <title>Evolutionary insights into 3D genome organization and epigenetic landscape of Vigna mungo.</title>
        <authorList>
            <person name="Junaid A."/>
            <person name="Singh B."/>
            <person name="Bhatia S."/>
        </authorList>
    </citation>
    <scope>NUCLEOTIDE SEQUENCE [LARGE SCALE GENOMIC DNA]</scope>
    <source>
        <strain evidence="3">Urdbean</strain>
    </source>
</reference>
<keyword evidence="4" id="KW-1185">Reference proteome</keyword>
<feature type="region of interest" description="Disordered" evidence="1">
    <location>
        <begin position="46"/>
        <end position="68"/>
    </location>
</feature>
<evidence type="ECO:0000313" key="3">
    <source>
        <dbReference type="EMBL" id="WVZ17590.1"/>
    </source>
</evidence>
<evidence type="ECO:0000313" key="4">
    <source>
        <dbReference type="Proteomes" id="UP001374535"/>
    </source>
</evidence>
<dbReference type="Proteomes" id="UP001374535">
    <property type="component" value="Chromosome 3"/>
</dbReference>
<sequence length="285" mass="31224">MGGDNPPERLARIQDVFNLAGTQLLVGLKEKKKRICPDIFISETPRHSPPPLLHPLPSQPPIKRSLRGGCPRLRRRIRRKSHRPSRRTAISSFLLRGTGPNSEILPFLPPSPVVVATTWIDEAVGAFNATLPRKSPPTKLGSSLLLTSQEHHRGPPSSSSLAQTLLPSNQVESSNPSDVTNAKRFDIVVSVAMELEYLHHACEPSVIHGDIKLSNVLLDEDFGAKIGDFGLARVKAVEDLGMVEEKKERVVEIGVKEFGVMEEGESVSVVDVDRSPESCPLRVIS</sequence>
<dbReference type="Pfam" id="PF00069">
    <property type="entry name" value="Pkinase"/>
    <property type="match status" value="1"/>
</dbReference>
<accession>A0AAQ3NY89</accession>
<dbReference type="PROSITE" id="PS00108">
    <property type="entry name" value="PROTEIN_KINASE_ST"/>
    <property type="match status" value="1"/>
</dbReference>
<dbReference type="Gene3D" id="1.10.510.10">
    <property type="entry name" value="Transferase(Phosphotransferase) domain 1"/>
    <property type="match status" value="1"/>
</dbReference>
<dbReference type="PROSITE" id="PS50011">
    <property type="entry name" value="PROTEIN_KINASE_DOM"/>
    <property type="match status" value="1"/>
</dbReference>
<name>A0AAQ3NY89_VIGMU</name>
<dbReference type="InterPro" id="IPR044576">
    <property type="entry name" value="At4g25390-like"/>
</dbReference>
<protein>
    <recommendedName>
        <fullName evidence="2">Protein kinase domain-containing protein</fullName>
    </recommendedName>
</protein>
<dbReference type="InterPro" id="IPR000719">
    <property type="entry name" value="Prot_kinase_dom"/>
</dbReference>
<gene>
    <name evidence="3" type="ORF">V8G54_010572</name>
</gene>
<dbReference type="InterPro" id="IPR011009">
    <property type="entry name" value="Kinase-like_dom_sf"/>
</dbReference>
<dbReference type="GO" id="GO:0004672">
    <property type="term" value="F:protein kinase activity"/>
    <property type="evidence" value="ECO:0007669"/>
    <property type="project" value="InterPro"/>
</dbReference>